<dbReference type="InterPro" id="IPR034088">
    <property type="entry name" value="Pla_a_1-like"/>
</dbReference>
<dbReference type="Proteomes" id="UP000593576">
    <property type="component" value="Unassembled WGS sequence"/>
</dbReference>
<organism evidence="5 6">
    <name type="scientific">Gossypium schwendimanii</name>
    <name type="common">Cotton</name>
    <dbReference type="NCBI Taxonomy" id="34291"/>
    <lineage>
        <taxon>Eukaryota</taxon>
        <taxon>Viridiplantae</taxon>
        <taxon>Streptophyta</taxon>
        <taxon>Embryophyta</taxon>
        <taxon>Tracheophyta</taxon>
        <taxon>Spermatophyta</taxon>
        <taxon>Magnoliopsida</taxon>
        <taxon>eudicotyledons</taxon>
        <taxon>Gunneridae</taxon>
        <taxon>Pentapetalae</taxon>
        <taxon>rosids</taxon>
        <taxon>malvids</taxon>
        <taxon>Malvales</taxon>
        <taxon>Malvaceae</taxon>
        <taxon>Malvoideae</taxon>
        <taxon>Gossypium</taxon>
    </lineage>
</organism>
<protein>
    <recommendedName>
        <fullName evidence="4">Pectinesterase inhibitor domain-containing protein</fullName>
    </recommendedName>
</protein>
<feature type="domain" description="Pectinesterase inhibitor" evidence="4">
    <location>
        <begin position="119"/>
        <end position="265"/>
    </location>
</feature>
<dbReference type="Gene3D" id="1.20.140.40">
    <property type="entry name" value="Invertase/pectin methylesterase inhibitor family protein"/>
    <property type="match status" value="1"/>
</dbReference>
<dbReference type="OrthoDB" id="1915198at2759"/>
<evidence type="ECO:0000256" key="3">
    <source>
        <dbReference type="ARBA" id="ARBA00038471"/>
    </source>
</evidence>
<keyword evidence="2" id="KW-1015">Disulfide bond</keyword>
<comment type="similarity">
    <text evidence="3">Belongs to the PMEI family.</text>
</comment>
<dbReference type="InterPro" id="IPR035513">
    <property type="entry name" value="Invertase/methylesterase_inhib"/>
</dbReference>
<dbReference type="InterPro" id="IPR006501">
    <property type="entry name" value="Pectinesterase_inhib_dom"/>
</dbReference>
<sequence>MIDNAACTMCGAEVESVGPIFCECLAAKELWLALPVEQSAGFSKIVSLWKCLKKFIIRGHTYSVVQILSYAQKFAIKSDSAFGFCWRVITRRDSELGWGFYAENWIDRMELWGSEWDYALRSHCADRRTYALLVVQFLKRFPPHSHCANDLRQLGKISITLLGRNVTSTRSHIKELLKNQKKMDPFVRSCLDDCFDLYSDAIPTTKQALQDYKAKHYDDANIDVSSVMDATTTCEDGFKEKEGVVSPLTKRNNDAFMLSAISLSIINMIRLNGDSI</sequence>
<evidence type="ECO:0000313" key="5">
    <source>
        <dbReference type="EMBL" id="MBA0878797.1"/>
    </source>
</evidence>
<gene>
    <name evidence="5" type="ORF">Goshw_006716</name>
</gene>
<dbReference type="CDD" id="cd15795">
    <property type="entry name" value="PMEI-Pla_a_1_like"/>
    <property type="match status" value="1"/>
</dbReference>
<evidence type="ECO:0000259" key="4">
    <source>
        <dbReference type="SMART" id="SM00856"/>
    </source>
</evidence>
<name>A0A7J9N6N3_GOSSC</name>
<dbReference type="AlphaFoldDB" id="A0A7J9N6N3"/>
<keyword evidence="1" id="KW-0732">Signal</keyword>
<dbReference type="PANTHER" id="PTHR35357">
    <property type="entry name" value="OS02G0537100 PROTEIN"/>
    <property type="match status" value="1"/>
</dbReference>
<evidence type="ECO:0000256" key="2">
    <source>
        <dbReference type="ARBA" id="ARBA00023157"/>
    </source>
</evidence>
<evidence type="ECO:0000313" key="6">
    <source>
        <dbReference type="Proteomes" id="UP000593576"/>
    </source>
</evidence>
<dbReference type="PANTHER" id="PTHR35357:SF17">
    <property type="entry name" value="PECTINESTERASE INHIBITOR 12"/>
    <property type="match status" value="1"/>
</dbReference>
<dbReference type="GO" id="GO:0005576">
    <property type="term" value="C:extracellular region"/>
    <property type="evidence" value="ECO:0007669"/>
    <property type="project" value="UniProtKB-ARBA"/>
</dbReference>
<proteinExistence type="inferred from homology"/>
<dbReference type="GO" id="GO:0004857">
    <property type="term" value="F:enzyme inhibitor activity"/>
    <property type="evidence" value="ECO:0007669"/>
    <property type="project" value="InterPro"/>
</dbReference>
<dbReference type="FunFam" id="1.20.140.40:FF:000002">
    <property type="entry name" value="Putative invertase inhibitor"/>
    <property type="match status" value="1"/>
</dbReference>
<dbReference type="EMBL" id="JABFAF010273047">
    <property type="protein sequence ID" value="MBA0878797.1"/>
    <property type="molecule type" value="Genomic_DNA"/>
</dbReference>
<evidence type="ECO:0000256" key="1">
    <source>
        <dbReference type="ARBA" id="ARBA00022729"/>
    </source>
</evidence>
<dbReference type="SUPFAM" id="SSF101148">
    <property type="entry name" value="Plant invertase/pectin methylesterase inhibitor"/>
    <property type="match status" value="1"/>
</dbReference>
<dbReference type="NCBIfam" id="TIGR01614">
    <property type="entry name" value="PME_inhib"/>
    <property type="match status" value="1"/>
</dbReference>
<reference evidence="5 6" key="1">
    <citation type="journal article" date="2019" name="Genome Biol. Evol.">
        <title>Insights into the evolution of the New World diploid cottons (Gossypium, subgenus Houzingenia) based on genome sequencing.</title>
        <authorList>
            <person name="Grover C.E."/>
            <person name="Arick M.A. 2nd"/>
            <person name="Thrash A."/>
            <person name="Conover J.L."/>
            <person name="Sanders W.S."/>
            <person name="Peterson D.G."/>
            <person name="Frelichowski J.E."/>
            <person name="Scheffler J.A."/>
            <person name="Scheffler B.E."/>
            <person name="Wendel J.F."/>
        </authorList>
    </citation>
    <scope>NUCLEOTIDE SEQUENCE [LARGE SCALE GENOMIC DNA]</scope>
    <source>
        <strain evidence="5">1</strain>
        <tissue evidence="5">Leaf</tissue>
    </source>
</reference>
<dbReference type="SMART" id="SM00856">
    <property type="entry name" value="PMEI"/>
    <property type="match status" value="1"/>
</dbReference>
<dbReference type="Pfam" id="PF04043">
    <property type="entry name" value="PMEI"/>
    <property type="match status" value="1"/>
</dbReference>
<comment type="caution">
    <text evidence="5">The sequence shown here is derived from an EMBL/GenBank/DDBJ whole genome shotgun (WGS) entry which is preliminary data.</text>
</comment>
<accession>A0A7J9N6N3</accession>
<keyword evidence="6" id="KW-1185">Reference proteome</keyword>